<gene>
    <name evidence="1" type="ORF">TG4357_01169</name>
</gene>
<protein>
    <submittedName>
        <fullName evidence="1">Uncharacterized protein</fullName>
    </submittedName>
</protein>
<dbReference type="EMBL" id="CYSA01000015">
    <property type="protein sequence ID" value="CUH64249.1"/>
    <property type="molecule type" value="Genomic_DNA"/>
</dbReference>
<organism evidence="1 2">
    <name type="scientific">Thalassovita gelatinovora</name>
    <name type="common">Thalassobius gelatinovorus</name>
    <dbReference type="NCBI Taxonomy" id="53501"/>
    <lineage>
        <taxon>Bacteria</taxon>
        <taxon>Pseudomonadati</taxon>
        <taxon>Pseudomonadota</taxon>
        <taxon>Alphaproteobacteria</taxon>
        <taxon>Rhodobacterales</taxon>
        <taxon>Roseobacteraceae</taxon>
        <taxon>Thalassovita</taxon>
    </lineage>
</organism>
<dbReference type="Proteomes" id="UP000051587">
    <property type="component" value="Unassembled WGS sequence"/>
</dbReference>
<accession>A0A0P1F830</accession>
<name>A0A0P1F830_THAGE</name>
<evidence type="ECO:0000313" key="2">
    <source>
        <dbReference type="Proteomes" id="UP000051587"/>
    </source>
</evidence>
<proteinExistence type="predicted"/>
<evidence type="ECO:0000313" key="1">
    <source>
        <dbReference type="EMBL" id="CUH64249.1"/>
    </source>
</evidence>
<reference evidence="1 2" key="1">
    <citation type="submission" date="2015-09" db="EMBL/GenBank/DDBJ databases">
        <authorList>
            <consortium name="Swine Surveillance"/>
        </authorList>
    </citation>
    <scope>NUCLEOTIDE SEQUENCE [LARGE SCALE GENOMIC DNA]</scope>
    <source>
        <strain evidence="1 2">CECT 4357</strain>
    </source>
</reference>
<dbReference type="AlphaFoldDB" id="A0A0P1F830"/>
<keyword evidence="2" id="KW-1185">Reference proteome</keyword>
<sequence>MRGSPWLYAATMAQPGGCLNGFRVAAIILSCRCRSRDVSRCDNGDQLTVRSTKSNRRTANSTLPSGHSACCYTGVNAFRIGRAKTDFMKQYKEKPRPMGGVC</sequence>
<dbReference type="RefSeq" id="WP_139193666.1">
    <property type="nucleotide sequence ID" value="NZ_CP051181.1"/>
</dbReference>